<protein>
    <recommendedName>
        <fullName evidence="5">Secreted protein</fullName>
    </recommendedName>
</protein>
<evidence type="ECO:0000313" key="3">
    <source>
        <dbReference type="EnsemblMetazoa" id="CPIJ007362-PA"/>
    </source>
</evidence>
<sequence length="212" mass="23510">MELWSIECVVVIWAILQGATSVGVINAEQCVSPHNNSNFAGSFEAHGYAHLFRANSNLVSNNGKVCVAFSSIRNGNIWNITMNYGAEAGDKISGLLAGFGQFSTFGLRDSEVIFIEACNETARFGFEESGGPAEICFNYEDIISFNRSWERFRWKLETMPNSADTLIRPKPDSKQIDTFADNDFLKSFRRTPPTFGGVHLFLPDVGSTEKQT</sequence>
<dbReference type="KEGG" id="cqu:CpipJ_CPIJ007362"/>
<organism>
    <name type="scientific">Culex quinquefasciatus</name>
    <name type="common">Southern house mosquito</name>
    <name type="synonym">Culex pungens</name>
    <dbReference type="NCBI Taxonomy" id="7176"/>
    <lineage>
        <taxon>Eukaryota</taxon>
        <taxon>Metazoa</taxon>
        <taxon>Ecdysozoa</taxon>
        <taxon>Arthropoda</taxon>
        <taxon>Hexapoda</taxon>
        <taxon>Insecta</taxon>
        <taxon>Pterygota</taxon>
        <taxon>Neoptera</taxon>
        <taxon>Endopterygota</taxon>
        <taxon>Diptera</taxon>
        <taxon>Nematocera</taxon>
        <taxon>Culicoidea</taxon>
        <taxon>Culicidae</taxon>
        <taxon>Culicinae</taxon>
        <taxon>Culicini</taxon>
        <taxon>Culex</taxon>
        <taxon>Culex</taxon>
    </lineage>
</organism>
<keyword evidence="4" id="KW-1185">Reference proteome</keyword>
<evidence type="ECO:0000313" key="4">
    <source>
        <dbReference type="Proteomes" id="UP000002320"/>
    </source>
</evidence>
<feature type="chain" id="PRO_5014566798" description="Secreted protein" evidence="1">
    <location>
        <begin position="22"/>
        <end position="212"/>
    </location>
</feature>
<dbReference type="Proteomes" id="UP000002320">
    <property type="component" value="Unassembled WGS sequence"/>
</dbReference>
<dbReference type="EnsemblMetazoa" id="CPIJ007362-RA">
    <property type="protein sequence ID" value="CPIJ007362-PA"/>
    <property type="gene ID" value="CPIJ007362"/>
</dbReference>
<proteinExistence type="predicted"/>
<accession>B0WKD0</accession>
<feature type="signal peptide" evidence="1">
    <location>
        <begin position="1"/>
        <end position="21"/>
    </location>
</feature>
<reference evidence="2" key="1">
    <citation type="submission" date="2007-03" db="EMBL/GenBank/DDBJ databases">
        <title>Annotation of Culex pipiens quinquefasciatus.</title>
        <authorList>
            <consortium name="The Broad Institute Genome Sequencing Platform"/>
            <person name="Atkinson P.W."/>
            <person name="Hemingway J."/>
            <person name="Christensen B.M."/>
            <person name="Higgs S."/>
            <person name="Kodira C."/>
            <person name="Hannick L."/>
            <person name="Megy K."/>
            <person name="O'Leary S."/>
            <person name="Pearson M."/>
            <person name="Haas B.J."/>
            <person name="Mauceli E."/>
            <person name="Wortman J.R."/>
            <person name="Lee N.H."/>
            <person name="Guigo R."/>
            <person name="Stanke M."/>
            <person name="Alvarado L."/>
            <person name="Amedeo P."/>
            <person name="Antoine C.H."/>
            <person name="Arensburger P."/>
            <person name="Bidwell S.L."/>
            <person name="Crawford M."/>
            <person name="Camaro F."/>
            <person name="Devon K."/>
            <person name="Engels R."/>
            <person name="Hammond M."/>
            <person name="Howarth C."/>
            <person name="Koehrsen M."/>
            <person name="Lawson D."/>
            <person name="Montgomery P."/>
            <person name="Nene V."/>
            <person name="Nusbaum C."/>
            <person name="Puiu D."/>
            <person name="Romero-Severson J."/>
            <person name="Severson D.W."/>
            <person name="Shumway M."/>
            <person name="Sisk P."/>
            <person name="Stolte C."/>
            <person name="Zeng Q."/>
            <person name="Eisenstadt E."/>
            <person name="Fraser-Liggett C."/>
            <person name="Strausberg R."/>
            <person name="Galagan J."/>
            <person name="Birren B."/>
            <person name="Collins F.H."/>
        </authorList>
    </citation>
    <scope>NUCLEOTIDE SEQUENCE [LARGE SCALE GENOMIC DNA]</scope>
    <source>
        <strain evidence="2">JHB</strain>
    </source>
</reference>
<dbReference type="EMBL" id="DS231969">
    <property type="protein sequence ID" value="EDS29721.1"/>
    <property type="molecule type" value="Genomic_DNA"/>
</dbReference>
<evidence type="ECO:0008006" key="5">
    <source>
        <dbReference type="Google" id="ProtNLM"/>
    </source>
</evidence>
<dbReference type="AlphaFoldDB" id="B0WKD0"/>
<keyword evidence="1" id="KW-0732">Signal</keyword>
<dbReference type="HOGENOM" id="CLU_1300760_0_0_1"/>
<gene>
    <name evidence="3" type="primary">6039570</name>
    <name evidence="2" type="ORF">CpipJ_CPIJ007362</name>
</gene>
<name>B0WKD0_CULQU</name>
<dbReference type="InParanoid" id="B0WKD0"/>
<reference evidence="3" key="2">
    <citation type="submission" date="2020-05" db="UniProtKB">
        <authorList>
            <consortium name="EnsemblMetazoa"/>
        </authorList>
    </citation>
    <scope>IDENTIFICATION</scope>
    <source>
        <strain evidence="3">JHB</strain>
    </source>
</reference>
<evidence type="ECO:0000256" key="1">
    <source>
        <dbReference type="SAM" id="SignalP"/>
    </source>
</evidence>
<dbReference type="VEuPathDB" id="VectorBase:CPIJ007362"/>
<evidence type="ECO:0000313" key="2">
    <source>
        <dbReference type="EMBL" id="EDS29721.1"/>
    </source>
</evidence>